<dbReference type="HOGENOM" id="CLU_042301_0_0_1"/>
<evidence type="ECO:0000256" key="1">
    <source>
        <dbReference type="SAM" id="MobiDB-lite"/>
    </source>
</evidence>
<dbReference type="SUPFAM" id="SSF48150">
    <property type="entry name" value="DNA-glycosylase"/>
    <property type="match status" value="1"/>
</dbReference>
<dbReference type="EMBL" id="KN847334">
    <property type="protein sequence ID" value="KIW45606.1"/>
    <property type="molecule type" value="Genomic_DNA"/>
</dbReference>
<evidence type="ECO:0000313" key="3">
    <source>
        <dbReference type="Proteomes" id="UP000053342"/>
    </source>
</evidence>
<reference evidence="2 3" key="1">
    <citation type="submission" date="2015-01" db="EMBL/GenBank/DDBJ databases">
        <title>The Genome Sequence of Exophiala oligosperma CBS72588.</title>
        <authorList>
            <consortium name="The Broad Institute Genomics Platform"/>
            <person name="Cuomo C."/>
            <person name="de Hoog S."/>
            <person name="Gorbushina A."/>
            <person name="Stielow B."/>
            <person name="Teixiera M."/>
            <person name="Abouelleil A."/>
            <person name="Chapman S.B."/>
            <person name="Priest M."/>
            <person name="Young S.K."/>
            <person name="Wortman J."/>
            <person name="Nusbaum C."/>
            <person name="Birren B."/>
        </authorList>
    </citation>
    <scope>NUCLEOTIDE SEQUENCE [LARGE SCALE GENOMIC DNA]</scope>
    <source>
        <strain evidence="2 3">CBS 72588</strain>
    </source>
</reference>
<sequence>MVSTRSRTTNDINTQIAAIDQACAARQTKQTAITEFFVSVVGRSTVVTQNGTADNGTVTESAVSVSTSSCMLTTTPGSVGASKNDVALQINLQNQHTNVTSSSEEGLKELSVEKKGESPSAPKESSKGRGKKRQSVAKVSSSKVTKKVKVSKTKTIKVKKEELDEDFLPKQTELIPNELAQCGRRMLRPRPRRRIEKKGVTEAPIVDQGHPTKIVVLRLDPMKLTTLFEGLLATKRSQPISTAKTGKATKSRKVPQATPKRKPIFRRPRNMPYTNKYQFAFGEDRLPKHAEPTAESIQQVAKIMELERMDLAKSGKVAPGSATPFHAGKGISVESVVRVILSQVCTNEKALDIQATMRQAYPYWVNGEKFIGMFPNYHSMRVQSLEKLEKVIRDGGLNFKAKSIKGCLDIIYAKNVARIPPGAIEYAGNEPFATDFVPGLLSMDYLWDIHQQGGKQAVFDNLVQLPQIAVKSASCLMAFNMGLPVFAVDTHVEGMAKLLG</sequence>
<accession>A0A0D2B0J6</accession>
<evidence type="ECO:0000313" key="2">
    <source>
        <dbReference type="EMBL" id="KIW45606.1"/>
    </source>
</evidence>
<dbReference type="GO" id="GO:0003824">
    <property type="term" value="F:catalytic activity"/>
    <property type="evidence" value="ECO:0007669"/>
    <property type="project" value="InterPro"/>
</dbReference>
<dbReference type="STRING" id="215243.A0A0D2B0J6"/>
<dbReference type="PANTHER" id="PTHR47203">
    <property type="match status" value="1"/>
</dbReference>
<keyword evidence="3" id="KW-1185">Reference proteome</keyword>
<dbReference type="GeneID" id="27356058"/>
<evidence type="ECO:0008006" key="4">
    <source>
        <dbReference type="Google" id="ProtNLM"/>
    </source>
</evidence>
<feature type="region of interest" description="Disordered" evidence="1">
    <location>
        <begin position="239"/>
        <end position="269"/>
    </location>
</feature>
<dbReference type="RefSeq" id="XP_016265822.1">
    <property type="nucleotide sequence ID" value="XM_016404817.1"/>
</dbReference>
<feature type="region of interest" description="Disordered" evidence="1">
    <location>
        <begin position="96"/>
        <end position="144"/>
    </location>
</feature>
<feature type="compositionally biased region" description="Basic and acidic residues" evidence="1">
    <location>
        <begin position="105"/>
        <end position="117"/>
    </location>
</feature>
<feature type="compositionally biased region" description="Basic residues" evidence="1">
    <location>
        <begin position="247"/>
        <end position="269"/>
    </location>
</feature>
<organism evidence="2 3">
    <name type="scientific">Exophiala oligosperma</name>
    <dbReference type="NCBI Taxonomy" id="215243"/>
    <lineage>
        <taxon>Eukaryota</taxon>
        <taxon>Fungi</taxon>
        <taxon>Dikarya</taxon>
        <taxon>Ascomycota</taxon>
        <taxon>Pezizomycotina</taxon>
        <taxon>Eurotiomycetes</taxon>
        <taxon>Chaetothyriomycetidae</taxon>
        <taxon>Chaetothyriales</taxon>
        <taxon>Herpotrichiellaceae</taxon>
        <taxon>Exophiala</taxon>
    </lineage>
</organism>
<dbReference type="Proteomes" id="UP000053342">
    <property type="component" value="Unassembled WGS sequence"/>
</dbReference>
<dbReference type="Gene3D" id="1.10.340.30">
    <property type="entry name" value="Hypothetical protein, domain 2"/>
    <property type="match status" value="1"/>
</dbReference>
<proteinExistence type="predicted"/>
<name>A0A0D2B0J6_9EURO</name>
<dbReference type="VEuPathDB" id="FungiDB:PV06_03984"/>
<protein>
    <recommendedName>
        <fullName evidence="4">HhH-GPD domain-containing protein</fullName>
    </recommendedName>
</protein>
<dbReference type="AlphaFoldDB" id="A0A0D2B0J6"/>
<dbReference type="InterPro" id="IPR011257">
    <property type="entry name" value="DNA_glycosylase"/>
</dbReference>
<dbReference type="OrthoDB" id="5607at2759"/>
<gene>
    <name evidence="2" type="ORF">PV06_03984</name>
</gene>
<dbReference type="GO" id="GO:0006281">
    <property type="term" value="P:DNA repair"/>
    <property type="evidence" value="ECO:0007669"/>
    <property type="project" value="InterPro"/>
</dbReference>
<dbReference type="PANTHER" id="PTHR47203:SF1">
    <property type="entry name" value="HYPOTHETICAL BASE EXCISION DNA REPAIR PROTEIN (EUROFUNG)"/>
    <property type="match status" value="1"/>
</dbReference>